<dbReference type="InterPro" id="IPR027417">
    <property type="entry name" value="P-loop_NTPase"/>
</dbReference>
<organism evidence="8 9">
    <name type="scientific">Sungouiella intermedia</name>
    <dbReference type="NCBI Taxonomy" id="45354"/>
    <lineage>
        <taxon>Eukaryota</taxon>
        <taxon>Fungi</taxon>
        <taxon>Dikarya</taxon>
        <taxon>Ascomycota</taxon>
        <taxon>Saccharomycotina</taxon>
        <taxon>Pichiomycetes</taxon>
        <taxon>Metschnikowiaceae</taxon>
        <taxon>Sungouiella</taxon>
    </lineage>
</organism>
<name>A0A1L0DG83_9ASCO</name>
<dbReference type="GO" id="GO:0003735">
    <property type="term" value="F:structural constituent of ribosome"/>
    <property type="evidence" value="ECO:0007669"/>
    <property type="project" value="TreeGrafter"/>
</dbReference>
<evidence type="ECO:0000313" key="8">
    <source>
        <dbReference type="EMBL" id="SGZ51406.1"/>
    </source>
</evidence>
<proteinExistence type="inferred from homology"/>
<dbReference type="GO" id="GO:0032543">
    <property type="term" value="P:mitochondrial translation"/>
    <property type="evidence" value="ECO:0007669"/>
    <property type="project" value="InterPro"/>
</dbReference>
<dbReference type="AlphaFoldDB" id="A0A1L0DG83"/>
<dbReference type="PANTHER" id="PTHR12810">
    <property type="entry name" value="MITOCHONDRIAL 28S RIBOSOMAL PROTEIN S29"/>
    <property type="match status" value="1"/>
</dbReference>
<comment type="similarity">
    <text evidence="2">Belongs to the mitochondrion-specific ribosomal protein mS29 family.</text>
</comment>
<dbReference type="GO" id="GO:0005763">
    <property type="term" value="C:mitochondrial small ribosomal subunit"/>
    <property type="evidence" value="ECO:0007669"/>
    <property type="project" value="InterPro"/>
</dbReference>
<keyword evidence="5" id="KW-0496">Mitochondrion</keyword>
<reference evidence="8 9" key="1">
    <citation type="submission" date="2016-10" db="EMBL/GenBank/DDBJ databases">
        <authorList>
            <person name="de Groot N.N."/>
        </authorList>
    </citation>
    <scope>NUCLEOTIDE SEQUENCE [LARGE SCALE GENOMIC DNA]</scope>
    <source>
        <strain evidence="8 9">PYCC 4715</strain>
    </source>
</reference>
<dbReference type="InterPro" id="IPR019368">
    <property type="entry name" value="Ribosomal_mS29"/>
</dbReference>
<dbReference type="Pfam" id="PF10236">
    <property type="entry name" value="DAP3"/>
    <property type="match status" value="1"/>
</dbReference>
<sequence length="488" mass="54977">MLRFAVARTGVRQRVQVGSLASSLKYLSVSATVNAAAPAGKKKVKMGFKPKETKEKVKKSGMTHLKFEDAVRQLKFENLARDLTDLQLAELAADKLESILSTVVKFNGQTDKLLKELGSFKKAQHHELFRNHLSLVSDNTVAIRDQFLLKLDSASKDNRVCLLGEKGVGKSTLIAQAQALALSQHNGDVVLLHLDFPERIVEGSSDYILNRKMKKYQQPMFTKRWIKKLRAANEAVFKKMPLTRDISFVAKKVEHNLKKGENTVYDFILLNHDFGLVGPSTAFKFLVEELKAHSEKFPVLVSIDNFNALIAEAFTKYFHPNMVPIHFTQFEAGHFIEQLVSGELSFAKGGVLLAESKDLGECKTLRVGLRLQEHDPYDKRAQCDAVFADTMTKNGGVKPLFLENLSKDQTRELLLFWDKSGVLQVRDYPTKEIYKSTEEMLQDKRARKVGEYVECVDPQAQLENLVQSSYMLSSGNPGSLLKINHLVF</sequence>
<dbReference type="PANTHER" id="PTHR12810:SF0">
    <property type="entry name" value="SMALL RIBOSOMAL SUBUNIT PROTEIN MS29"/>
    <property type="match status" value="1"/>
</dbReference>
<evidence type="ECO:0000313" key="9">
    <source>
        <dbReference type="Proteomes" id="UP000182259"/>
    </source>
</evidence>
<evidence type="ECO:0000256" key="1">
    <source>
        <dbReference type="ARBA" id="ARBA00004173"/>
    </source>
</evidence>
<gene>
    <name evidence="8" type="ORF">SAMEA4029009_CIC11G00000000729</name>
</gene>
<evidence type="ECO:0000256" key="6">
    <source>
        <dbReference type="ARBA" id="ARBA00023274"/>
    </source>
</evidence>
<dbReference type="Gene3D" id="3.40.50.300">
    <property type="entry name" value="P-loop containing nucleotide triphosphate hydrolases"/>
    <property type="match status" value="1"/>
</dbReference>
<dbReference type="Proteomes" id="UP000182259">
    <property type="component" value="Chromosome II"/>
</dbReference>
<comment type="subcellular location">
    <subcellularLocation>
        <location evidence="1">Mitochondrion</location>
    </subcellularLocation>
</comment>
<protein>
    <recommendedName>
        <fullName evidence="7">Small ribosomal subunit protein mS29</fullName>
    </recommendedName>
</protein>
<evidence type="ECO:0000256" key="4">
    <source>
        <dbReference type="ARBA" id="ARBA00022980"/>
    </source>
</evidence>
<dbReference type="InterPro" id="IPR017082">
    <property type="entry name" value="Ribosomal_mS29_fun"/>
</dbReference>
<keyword evidence="6" id="KW-0687">Ribonucleoprotein</keyword>
<dbReference type="EMBL" id="LT635765">
    <property type="protein sequence ID" value="SGZ51406.1"/>
    <property type="molecule type" value="Genomic_DNA"/>
</dbReference>
<accession>A0A1L0DG83</accession>
<evidence type="ECO:0000256" key="3">
    <source>
        <dbReference type="ARBA" id="ARBA00022946"/>
    </source>
</evidence>
<keyword evidence="3" id="KW-0809">Transit peptide</keyword>
<keyword evidence="4" id="KW-0689">Ribosomal protein</keyword>
<dbReference type="PIRSF" id="PIRSF036996">
    <property type="entry name" value="RSM23"/>
    <property type="match status" value="1"/>
</dbReference>
<evidence type="ECO:0000256" key="7">
    <source>
        <dbReference type="ARBA" id="ARBA00035140"/>
    </source>
</evidence>
<evidence type="ECO:0000256" key="5">
    <source>
        <dbReference type="ARBA" id="ARBA00023128"/>
    </source>
</evidence>
<evidence type="ECO:0000256" key="2">
    <source>
        <dbReference type="ARBA" id="ARBA00009863"/>
    </source>
</evidence>